<feature type="transmembrane region" description="Helical" evidence="7">
    <location>
        <begin position="72"/>
        <end position="95"/>
    </location>
</feature>
<evidence type="ECO:0000256" key="3">
    <source>
        <dbReference type="ARBA" id="ARBA00022475"/>
    </source>
</evidence>
<keyword evidence="5 7" id="KW-1133">Transmembrane helix</keyword>
<evidence type="ECO:0000256" key="2">
    <source>
        <dbReference type="ARBA" id="ARBA00022448"/>
    </source>
</evidence>
<dbReference type="SUPFAM" id="SSF161098">
    <property type="entry name" value="MetI-like"/>
    <property type="match status" value="1"/>
</dbReference>
<sequence>MKNKKNLGRFIFYILLFIVTLTMLIPIVNLLALSLTDPARVKEVTGLTIIPKGFSFDNYRVLFSNPQIMKSLFNSVFITVIGTALNLALTIMAAYALTRPGLVGKKFFMVILIIVMVFEPGLIPEYLLIKSIGLLDTYSSVILYKALNVYYLIILMRFFEEVPEALIDAARVDGAGHLTVLFKILIPLSKSSIATIGLFYGVFHWNEYFRASIYLNDSAKWPLQLVLRQFVVLNDTTSMLGANSLLSFDKASQLSYKALQAGTIMIAIVPILLIYPFILKNYTKGTMEGGVKE</sequence>
<feature type="transmembrane region" description="Helical" evidence="7">
    <location>
        <begin position="180"/>
        <end position="205"/>
    </location>
</feature>
<comment type="caution">
    <text evidence="9">The sequence shown here is derived from an EMBL/GenBank/DDBJ whole genome shotgun (WGS) entry which is preliminary data.</text>
</comment>
<comment type="subcellular location">
    <subcellularLocation>
        <location evidence="1 7">Cell membrane</location>
        <topology evidence="1 7">Multi-pass membrane protein</topology>
    </subcellularLocation>
</comment>
<keyword evidence="10" id="KW-1185">Reference proteome</keyword>
<keyword evidence="6 7" id="KW-0472">Membrane</keyword>
<dbReference type="GO" id="GO:0055085">
    <property type="term" value="P:transmembrane transport"/>
    <property type="evidence" value="ECO:0007669"/>
    <property type="project" value="InterPro"/>
</dbReference>
<name>A0A401UGN2_9CLOT</name>
<dbReference type="RefSeq" id="WP_124997454.1">
    <property type="nucleotide sequence ID" value="NZ_BHYK01000002.1"/>
</dbReference>
<dbReference type="Gene3D" id="1.10.3720.10">
    <property type="entry name" value="MetI-like"/>
    <property type="match status" value="1"/>
</dbReference>
<protein>
    <submittedName>
        <fullName evidence="9">Putative ABC transporter permease protein YtcP</fullName>
    </submittedName>
</protein>
<dbReference type="GO" id="GO:0005886">
    <property type="term" value="C:plasma membrane"/>
    <property type="evidence" value="ECO:0007669"/>
    <property type="project" value="UniProtKB-SubCell"/>
</dbReference>
<dbReference type="AlphaFoldDB" id="A0A401UGN2"/>
<feature type="transmembrane region" description="Helical" evidence="7">
    <location>
        <begin position="107"/>
        <end position="129"/>
    </location>
</feature>
<feature type="domain" description="ABC transmembrane type-1" evidence="8">
    <location>
        <begin position="72"/>
        <end position="277"/>
    </location>
</feature>
<evidence type="ECO:0000256" key="7">
    <source>
        <dbReference type="RuleBase" id="RU363032"/>
    </source>
</evidence>
<feature type="transmembrane region" description="Helical" evidence="7">
    <location>
        <begin position="258"/>
        <end position="278"/>
    </location>
</feature>
<dbReference type="Proteomes" id="UP000287872">
    <property type="component" value="Unassembled WGS sequence"/>
</dbReference>
<accession>A0A401UGN2</accession>
<feature type="transmembrane region" description="Helical" evidence="7">
    <location>
        <begin position="12"/>
        <end position="33"/>
    </location>
</feature>
<proteinExistence type="inferred from homology"/>
<dbReference type="PANTHER" id="PTHR43744:SF9">
    <property type="entry name" value="POLYGALACTURONAN_RHAMNOGALACTURONAN TRANSPORT SYSTEM PERMEASE PROTEIN YTCP"/>
    <property type="match status" value="1"/>
</dbReference>
<dbReference type="OrthoDB" id="157184at2"/>
<evidence type="ECO:0000256" key="5">
    <source>
        <dbReference type="ARBA" id="ARBA00022989"/>
    </source>
</evidence>
<dbReference type="Pfam" id="PF00528">
    <property type="entry name" value="BPD_transp_1"/>
    <property type="match status" value="1"/>
</dbReference>
<evidence type="ECO:0000256" key="1">
    <source>
        <dbReference type="ARBA" id="ARBA00004651"/>
    </source>
</evidence>
<evidence type="ECO:0000313" key="10">
    <source>
        <dbReference type="Proteomes" id="UP000287872"/>
    </source>
</evidence>
<keyword evidence="2 7" id="KW-0813">Transport</keyword>
<dbReference type="PROSITE" id="PS50928">
    <property type="entry name" value="ABC_TM1"/>
    <property type="match status" value="1"/>
</dbReference>
<evidence type="ECO:0000256" key="6">
    <source>
        <dbReference type="ARBA" id="ARBA00023136"/>
    </source>
</evidence>
<comment type="similarity">
    <text evidence="7">Belongs to the binding-protein-dependent transport system permease family.</text>
</comment>
<keyword evidence="3" id="KW-1003">Cell membrane</keyword>
<feature type="transmembrane region" description="Helical" evidence="7">
    <location>
        <begin position="141"/>
        <end position="159"/>
    </location>
</feature>
<organism evidence="9 10">
    <name type="scientific">Clostridium tagluense</name>
    <dbReference type="NCBI Taxonomy" id="360422"/>
    <lineage>
        <taxon>Bacteria</taxon>
        <taxon>Bacillati</taxon>
        <taxon>Bacillota</taxon>
        <taxon>Clostridia</taxon>
        <taxon>Eubacteriales</taxon>
        <taxon>Clostridiaceae</taxon>
        <taxon>Clostridium</taxon>
    </lineage>
</organism>
<dbReference type="InterPro" id="IPR000515">
    <property type="entry name" value="MetI-like"/>
</dbReference>
<evidence type="ECO:0000256" key="4">
    <source>
        <dbReference type="ARBA" id="ARBA00022692"/>
    </source>
</evidence>
<dbReference type="CDD" id="cd06261">
    <property type="entry name" value="TM_PBP2"/>
    <property type="match status" value="1"/>
</dbReference>
<dbReference type="PANTHER" id="PTHR43744">
    <property type="entry name" value="ABC TRANSPORTER PERMEASE PROTEIN MG189-RELATED-RELATED"/>
    <property type="match status" value="1"/>
</dbReference>
<evidence type="ECO:0000259" key="8">
    <source>
        <dbReference type="PROSITE" id="PS50928"/>
    </source>
</evidence>
<reference evidence="9 10" key="1">
    <citation type="submission" date="2018-11" db="EMBL/GenBank/DDBJ databases">
        <title>Genome sequencing and assembly of Clostridium tagluense strain A121.</title>
        <authorList>
            <person name="Murakami T."/>
            <person name="Segawa T."/>
            <person name="Shcherbakova V.A."/>
            <person name="Mori H."/>
            <person name="Yoshimura Y."/>
        </authorList>
    </citation>
    <scope>NUCLEOTIDE SEQUENCE [LARGE SCALE GENOMIC DNA]</scope>
    <source>
        <strain evidence="9 10">A121</strain>
    </source>
</reference>
<evidence type="ECO:0000313" key="9">
    <source>
        <dbReference type="EMBL" id="GCD08721.1"/>
    </source>
</evidence>
<dbReference type="EMBL" id="BHYK01000002">
    <property type="protein sequence ID" value="GCD08721.1"/>
    <property type="molecule type" value="Genomic_DNA"/>
</dbReference>
<dbReference type="InterPro" id="IPR035906">
    <property type="entry name" value="MetI-like_sf"/>
</dbReference>
<keyword evidence="4 7" id="KW-0812">Transmembrane</keyword>
<gene>
    <name evidence="9" type="primary">ytcP</name>
    <name evidence="9" type="ORF">Ctaglu_03440</name>
</gene>